<evidence type="ECO:0000313" key="5">
    <source>
        <dbReference type="Proteomes" id="UP000553706"/>
    </source>
</evidence>
<evidence type="ECO:0000256" key="1">
    <source>
        <dbReference type="SAM" id="Phobius"/>
    </source>
</evidence>
<dbReference type="Gene3D" id="3.20.20.450">
    <property type="entry name" value="EAL domain"/>
    <property type="match status" value="1"/>
</dbReference>
<comment type="caution">
    <text evidence="4">The sequence shown here is derived from an EMBL/GenBank/DDBJ whole genome shotgun (WGS) entry which is preliminary data.</text>
</comment>
<evidence type="ECO:0000259" key="3">
    <source>
        <dbReference type="PROSITE" id="PS50887"/>
    </source>
</evidence>
<dbReference type="SUPFAM" id="SSF55073">
    <property type="entry name" value="Nucleotide cyclase"/>
    <property type="match status" value="1"/>
</dbReference>
<sequence>MNPVFTIRGMTMGYLHIDGSAAATLAALALAALAFVAMRLDSAALHRRLKAENEARRLWNRGLADASLDGLLVHRQGVILMMNRALVRMLGVREREWVGQSFATLAQDDHVAPLRAELEAPQTALAEFTLLRADKMPLVVEISSQAMEFEGLPATATAVRDITQRRADAEKIARLTHYDALTGLPNRELFTGALQAALAGTTRGQAGVTLLLMDIDNFKIQNQQLGRVGGDMLLQMLAMRMLSLLTTEDMLARLGGDKFALLLGASGPPNRGASLGGQLLAACGEPFIVEGRLARLTLSAGLAMYPEHAAEAEALLRVAELALGKAKESGGGLYVYRHEDQRPQRITGPAPETLRGEPRVLYQPVFSLADLSLAGFEALPRWQHPSRGLLGPDEFMPLAESAGVAQELCGQMIERACAESLAANVPRISLNLLELSTNLPARIAAILRKTGLRPEALEIEVSEAQMANRPEQGQLLRELQSIGVGIALDDFGTGATTLNALRHLPLTRLKIDRRYTAKLGLDRNADAMLGATLTLAASLHLEVTALGVETEAQLALLREAGCHAAQGRLLGEPASRPVARPASRREAAMG</sequence>
<dbReference type="NCBIfam" id="TIGR00254">
    <property type="entry name" value="GGDEF"/>
    <property type="match status" value="1"/>
</dbReference>
<dbReference type="InterPro" id="IPR035919">
    <property type="entry name" value="EAL_sf"/>
</dbReference>
<feature type="domain" description="EAL" evidence="2">
    <location>
        <begin position="340"/>
        <end position="587"/>
    </location>
</feature>
<dbReference type="SMART" id="SM00052">
    <property type="entry name" value="EAL"/>
    <property type="match status" value="1"/>
</dbReference>
<reference evidence="4 5" key="1">
    <citation type="submission" date="2020-08" db="EMBL/GenBank/DDBJ databases">
        <title>Genomic Encyclopedia of Type Strains, Phase IV (KMG-IV): sequencing the most valuable type-strain genomes for metagenomic binning, comparative biology and taxonomic classification.</title>
        <authorList>
            <person name="Goeker M."/>
        </authorList>
    </citation>
    <scope>NUCLEOTIDE SEQUENCE [LARGE SCALE GENOMIC DNA]</scope>
    <source>
        <strain evidence="4 5">DSM 27026</strain>
    </source>
</reference>
<protein>
    <submittedName>
        <fullName evidence="4">Diguanylate cyclase (GGDEF)-like protein/PAS domain S-box-containing protein</fullName>
    </submittedName>
</protein>
<dbReference type="Gene3D" id="3.30.450.20">
    <property type="entry name" value="PAS domain"/>
    <property type="match status" value="1"/>
</dbReference>
<feature type="transmembrane region" description="Helical" evidence="1">
    <location>
        <begin position="20"/>
        <end position="40"/>
    </location>
</feature>
<dbReference type="InterPro" id="IPR052155">
    <property type="entry name" value="Biofilm_reg_signaling"/>
</dbReference>
<organism evidence="4 5">
    <name type="scientific">Acidocella aromatica</name>
    <dbReference type="NCBI Taxonomy" id="1303579"/>
    <lineage>
        <taxon>Bacteria</taxon>
        <taxon>Pseudomonadati</taxon>
        <taxon>Pseudomonadota</taxon>
        <taxon>Alphaproteobacteria</taxon>
        <taxon>Acetobacterales</taxon>
        <taxon>Acidocellaceae</taxon>
        <taxon>Acidocella</taxon>
    </lineage>
</organism>
<keyword evidence="1" id="KW-0472">Membrane</keyword>
<dbReference type="InterPro" id="IPR043128">
    <property type="entry name" value="Rev_trsase/Diguanyl_cyclase"/>
</dbReference>
<dbReference type="InterPro" id="IPR035965">
    <property type="entry name" value="PAS-like_dom_sf"/>
</dbReference>
<dbReference type="RefSeq" id="WP_183266173.1">
    <property type="nucleotide sequence ID" value="NZ_JACHFJ010000004.1"/>
</dbReference>
<feature type="domain" description="GGDEF" evidence="3">
    <location>
        <begin position="206"/>
        <end position="339"/>
    </location>
</feature>
<evidence type="ECO:0000313" key="4">
    <source>
        <dbReference type="EMBL" id="MBB5373159.1"/>
    </source>
</evidence>
<dbReference type="PANTHER" id="PTHR44757:SF2">
    <property type="entry name" value="BIOFILM ARCHITECTURE MAINTENANCE PROTEIN MBAA"/>
    <property type="match status" value="1"/>
</dbReference>
<dbReference type="NCBIfam" id="TIGR00229">
    <property type="entry name" value="sensory_box"/>
    <property type="match status" value="1"/>
</dbReference>
<dbReference type="EMBL" id="JACHFJ010000004">
    <property type="protein sequence ID" value="MBB5373159.1"/>
    <property type="molecule type" value="Genomic_DNA"/>
</dbReference>
<dbReference type="InterPro" id="IPR001633">
    <property type="entry name" value="EAL_dom"/>
</dbReference>
<dbReference type="InterPro" id="IPR029787">
    <property type="entry name" value="Nucleotide_cyclase"/>
</dbReference>
<keyword evidence="5" id="KW-1185">Reference proteome</keyword>
<dbReference type="CDD" id="cd01948">
    <property type="entry name" value="EAL"/>
    <property type="match status" value="1"/>
</dbReference>
<dbReference type="SUPFAM" id="SSF55785">
    <property type="entry name" value="PYP-like sensor domain (PAS domain)"/>
    <property type="match status" value="1"/>
</dbReference>
<dbReference type="InterPro" id="IPR000160">
    <property type="entry name" value="GGDEF_dom"/>
</dbReference>
<dbReference type="PANTHER" id="PTHR44757">
    <property type="entry name" value="DIGUANYLATE CYCLASE DGCP"/>
    <property type="match status" value="1"/>
</dbReference>
<proteinExistence type="predicted"/>
<dbReference type="Pfam" id="PF13426">
    <property type="entry name" value="PAS_9"/>
    <property type="match status" value="1"/>
</dbReference>
<dbReference type="Pfam" id="PF00563">
    <property type="entry name" value="EAL"/>
    <property type="match status" value="1"/>
</dbReference>
<dbReference type="CDD" id="cd00130">
    <property type="entry name" value="PAS"/>
    <property type="match status" value="1"/>
</dbReference>
<dbReference type="SMART" id="SM00267">
    <property type="entry name" value="GGDEF"/>
    <property type="match status" value="1"/>
</dbReference>
<accession>A0A840VLU1</accession>
<keyword evidence="1" id="KW-1133">Transmembrane helix</keyword>
<keyword evidence="1" id="KW-0812">Transmembrane</keyword>
<dbReference type="PROSITE" id="PS50883">
    <property type="entry name" value="EAL"/>
    <property type="match status" value="1"/>
</dbReference>
<gene>
    <name evidence="4" type="ORF">HNP71_001417</name>
</gene>
<evidence type="ECO:0000259" key="2">
    <source>
        <dbReference type="PROSITE" id="PS50883"/>
    </source>
</evidence>
<dbReference type="CDD" id="cd01949">
    <property type="entry name" value="GGDEF"/>
    <property type="match status" value="1"/>
</dbReference>
<dbReference type="PROSITE" id="PS50887">
    <property type="entry name" value="GGDEF"/>
    <property type="match status" value="1"/>
</dbReference>
<dbReference type="SMART" id="SM00091">
    <property type="entry name" value="PAS"/>
    <property type="match status" value="1"/>
</dbReference>
<dbReference type="Gene3D" id="3.30.70.270">
    <property type="match status" value="1"/>
</dbReference>
<dbReference type="Proteomes" id="UP000553706">
    <property type="component" value="Unassembled WGS sequence"/>
</dbReference>
<name>A0A840VLU1_9PROT</name>
<dbReference type="InterPro" id="IPR000014">
    <property type="entry name" value="PAS"/>
</dbReference>
<dbReference type="AlphaFoldDB" id="A0A840VLU1"/>
<dbReference type="SUPFAM" id="SSF141868">
    <property type="entry name" value="EAL domain-like"/>
    <property type="match status" value="1"/>
</dbReference>
<dbReference type="Pfam" id="PF00990">
    <property type="entry name" value="GGDEF"/>
    <property type="match status" value="1"/>
</dbReference>